<feature type="binding site" evidence="1">
    <location>
        <position position="72"/>
    </location>
    <ligand>
        <name>substrate</name>
    </ligand>
</feature>
<evidence type="ECO:0000256" key="1">
    <source>
        <dbReference type="PIRSR" id="PIRSR613078-2"/>
    </source>
</evidence>
<organism evidence="2 3">
    <name type="scientific">Nakamurella leprariae</name>
    <dbReference type="NCBI Taxonomy" id="2803911"/>
    <lineage>
        <taxon>Bacteria</taxon>
        <taxon>Bacillati</taxon>
        <taxon>Actinomycetota</taxon>
        <taxon>Actinomycetes</taxon>
        <taxon>Nakamurellales</taxon>
        <taxon>Nakamurellaceae</taxon>
        <taxon>Nakamurella</taxon>
    </lineage>
</organism>
<dbReference type="RefSeq" id="WP_205261132.1">
    <property type="nucleotide sequence ID" value="NZ_JAERWK010000016.1"/>
</dbReference>
<comment type="caution">
    <text evidence="2">The sequence shown here is derived from an EMBL/GenBank/DDBJ whole genome shotgun (WGS) entry which is preliminary data.</text>
</comment>
<accession>A0A939BX48</accession>
<dbReference type="Proteomes" id="UP000663792">
    <property type="component" value="Unassembled WGS sequence"/>
</dbReference>
<dbReference type="Pfam" id="PF00300">
    <property type="entry name" value="His_Phos_1"/>
    <property type="match status" value="1"/>
</dbReference>
<keyword evidence="3" id="KW-1185">Reference proteome</keyword>
<dbReference type="PANTHER" id="PTHR48100">
    <property type="entry name" value="BROAD-SPECIFICITY PHOSPHATASE YOR283W-RELATED"/>
    <property type="match status" value="1"/>
</dbReference>
<dbReference type="GO" id="GO:0070297">
    <property type="term" value="P:regulation of phosphorelay signal transduction system"/>
    <property type="evidence" value="ECO:0007669"/>
    <property type="project" value="TreeGrafter"/>
</dbReference>
<dbReference type="AlphaFoldDB" id="A0A939BX48"/>
<protein>
    <submittedName>
        <fullName evidence="2">Histidine phosphatase family protein</fullName>
    </submittedName>
</protein>
<dbReference type="EMBL" id="JAERWK010000016">
    <property type="protein sequence ID" value="MBM9468188.1"/>
    <property type="molecule type" value="Genomic_DNA"/>
</dbReference>
<reference evidence="2" key="1">
    <citation type="submission" date="2021-01" db="EMBL/GenBank/DDBJ databases">
        <title>YIM 132084 draft genome.</title>
        <authorList>
            <person name="An D."/>
        </authorList>
    </citation>
    <scope>NUCLEOTIDE SEQUENCE</scope>
    <source>
        <strain evidence="2">YIM 132084</strain>
    </source>
</reference>
<evidence type="ECO:0000313" key="3">
    <source>
        <dbReference type="Proteomes" id="UP000663792"/>
    </source>
</evidence>
<gene>
    <name evidence="2" type="ORF">JL106_12955</name>
</gene>
<dbReference type="GO" id="GO:0101006">
    <property type="term" value="F:protein histidine phosphatase activity"/>
    <property type="evidence" value="ECO:0007669"/>
    <property type="project" value="TreeGrafter"/>
</dbReference>
<dbReference type="InterPro" id="IPR050275">
    <property type="entry name" value="PGM_Phosphatase"/>
</dbReference>
<dbReference type="SMART" id="SM00855">
    <property type="entry name" value="PGAM"/>
    <property type="match status" value="1"/>
</dbReference>
<dbReference type="PANTHER" id="PTHR48100:SF15">
    <property type="entry name" value="SEDOHEPTULOSE 1,7-BISPHOSPHATASE"/>
    <property type="match status" value="1"/>
</dbReference>
<evidence type="ECO:0000313" key="2">
    <source>
        <dbReference type="EMBL" id="MBM9468188.1"/>
    </source>
</evidence>
<dbReference type="CDD" id="cd07067">
    <property type="entry name" value="HP_PGM_like"/>
    <property type="match status" value="1"/>
</dbReference>
<dbReference type="InterPro" id="IPR029033">
    <property type="entry name" value="His_PPase_superfam"/>
</dbReference>
<sequence>MSTGATSTGGTRPGRLALVRHGQTEWSLSGQHTSVTDLDLTEAGEREAEQLTELLAGLGIRPRTVLSSPRMRALRTATLAGFTVDELVDDLVEWNYGQYEGRTTADIHRERPGWEIFHDGAPDGESPEDVAARADRALEHAWQAAAVGGDVLLFSHGHLGRALAVRWAGLPIAAGSVLAMDAAAVTVLKLDRGVRMIDHANVVPLRPVGA</sequence>
<proteinExistence type="predicted"/>
<dbReference type="Gene3D" id="3.40.50.1240">
    <property type="entry name" value="Phosphoglycerate mutase-like"/>
    <property type="match status" value="1"/>
</dbReference>
<dbReference type="InterPro" id="IPR013078">
    <property type="entry name" value="His_Pase_superF_clade-1"/>
</dbReference>
<name>A0A939BX48_9ACTN</name>
<dbReference type="SUPFAM" id="SSF53254">
    <property type="entry name" value="Phosphoglycerate mutase-like"/>
    <property type="match status" value="1"/>
</dbReference>